<proteinExistence type="predicted"/>
<dbReference type="AlphaFoldDB" id="A0A2T7PD06"/>
<evidence type="ECO:0000313" key="4">
    <source>
        <dbReference type="Proteomes" id="UP000245119"/>
    </source>
</evidence>
<name>A0A2T7PD06_POMCA</name>
<organism evidence="3 4">
    <name type="scientific">Pomacea canaliculata</name>
    <name type="common">Golden apple snail</name>
    <dbReference type="NCBI Taxonomy" id="400727"/>
    <lineage>
        <taxon>Eukaryota</taxon>
        <taxon>Metazoa</taxon>
        <taxon>Spiralia</taxon>
        <taxon>Lophotrochozoa</taxon>
        <taxon>Mollusca</taxon>
        <taxon>Gastropoda</taxon>
        <taxon>Caenogastropoda</taxon>
        <taxon>Architaenioglossa</taxon>
        <taxon>Ampullarioidea</taxon>
        <taxon>Ampullariidae</taxon>
        <taxon>Pomacea</taxon>
    </lineage>
</organism>
<feature type="signal peptide" evidence="2">
    <location>
        <begin position="1"/>
        <end position="17"/>
    </location>
</feature>
<protein>
    <recommendedName>
        <fullName evidence="5">Secreted protein</fullName>
    </recommendedName>
</protein>
<feature type="region of interest" description="Disordered" evidence="1">
    <location>
        <begin position="49"/>
        <end position="68"/>
    </location>
</feature>
<evidence type="ECO:0008006" key="5">
    <source>
        <dbReference type="Google" id="ProtNLM"/>
    </source>
</evidence>
<feature type="region of interest" description="Disordered" evidence="1">
    <location>
        <begin position="77"/>
        <end position="100"/>
    </location>
</feature>
<reference evidence="3 4" key="1">
    <citation type="submission" date="2018-04" db="EMBL/GenBank/DDBJ databases">
        <title>The genome of golden apple snail Pomacea canaliculata provides insight into stress tolerance and invasive adaptation.</title>
        <authorList>
            <person name="Liu C."/>
            <person name="Liu B."/>
            <person name="Ren Y."/>
            <person name="Zhang Y."/>
            <person name="Wang H."/>
            <person name="Li S."/>
            <person name="Jiang F."/>
            <person name="Yin L."/>
            <person name="Zhang G."/>
            <person name="Qian W."/>
            <person name="Fan W."/>
        </authorList>
    </citation>
    <scope>NUCLEOTIDE SEQUENCE [LARGE SCALE GENOMIC DNA]</scope>
    <source>
        <strain evidence="3">SZHN2017</strain>
        <tissue evidence="3">Muscle</tissue>
    </source>
</reference>
<evidence type="ECO:0000256" key="2">
    <source>
        <dbReference type="SAM" id="SignalP"/>
    </source>
</evidence>
<dbReference type="Proteomes" id="UP000245119">
    <property type="component" value="Linkage Group LG4"/>
</dbReference>
<accession>A0A2T7PD06</accession>
<evidence type="ECO:0000313" key="3">
    <source>
        <dbReference type="EMBL" id="PVD31289.1"/>
    </source>
</evidence>
<keyword evidence="4" id="KW-1185">Reference proteome</keyword>
<gene>
    <name evidence="3" type="ORF">C0Q70_06701</name>
</gene>
<sequence length="100" mass="11039">MRHLAVVVAMLMMLCLATPGACSPAARAPLDEVLSEPLLERGVLVDDPWAEPRRLPDDPPSSEPLWERRVLSEQLDDPWVEPRQLADPPSSEPRPVLAAV</sequence>
<keyword evidence="2" id="KW-0732">Signal</keyword>
<comment type="caution">
    <text evidence="3">The sequence shown here is derived from an EMBL/GenBank/DDBJ whole genome shotgun (WGS) entry which is preliminary data.</text>
</comment>
<feature type="chain" id="PRO_5015545300" description="Secreted protein" evidence="2">
    <location>
        <begin position="18"/>
        <end position="100"/>
    </location>
</feature>
<evidence type="ECO:0000256" key="1">
    <source>
        <dbReference type="SAM" id="MobiDB-lite"/>
    </source>
</evidence>
<dbReference type="EMBL" id="PZQS01000004">
    <property type="protein sequence ID" value="PVD31289.1"/>
    <property type="molecule type" value="Genomic_DNA"/>
</dbReference>